<dbReference type="EMBL" id="JAPEUV010000137">
    <property type="protein sequence ID" value="KAJ4331811.1"/>
    <property type="molecule type" value="Genomic_DNA"/>
</dbReference>
<evidence type="ECO:0000313" key="3">
    <source>
        <dbReference type="Proteomes" id="UP001140562"/>
    </source>
</evidence>
<feature type="region of interest" description="Disordered" evidence="1">
    <location>
        <begin position="1"/>
        <end position="42"/>
    </location>
</feature>
<comment type="caution">
    <text evidence="2">The sequence shown here is derived from an EMBL/GenBank/DDBJ whole genome shotgun (WGS) entry which is preliminary data.</text>
</comment>
<dbReference type="OrthoDB" id="10595322at2759"/>
<sequence length="443" mass="49829">MNGKCGVPPQEGTAKLSPPATSTPTASTSPNPASQPCSTSDSSQVYIDALEVSLATFEQTHATGLANLKKQLANLKSSSQSQTQTDDSDTIAQLKTQIEELLQLVKEWKDRTGDAERGLEQQEKRRRALETRHNEKAQAQRKLLGNTTTKIEALETELEHLKTTLSEQKTRISKLENGSVFLKQEARNAKLQSNNEISLRRIAELESLLFDKEKAYEKAKQDAEEWENLVKKLRQEPKAPKLTPKAREQQKKIDELANEVSHYCDLKQASESRVEELEDLLAGKRASLETMLAGNFTIARQHETQPNCSVLVIPLCLPVLTKDVDGLLADVSWKDTQRMYEDQLGDWYYERTGEYIEREEETTLHSGYASDENKDVKGSEEEDEPAGGLLEQSSAGTRRAVRSQASYTQATRPLTGVESDNWRSKKGAEKFCRRVRNGYNSRR</sequence>
<proteinExistence type="predicted"/>
<organism evidence="2 3">
    <name type="scientific">Didymella glomerata</name>
    <dbReference type="NCBI Taxonomy" id="749621"/>
    <lineage>
        <taxon>Eukaryota</taxon>
        <taxon>Fungi</taxon>
        <taxon>Dikarya</taxon>
        <taxon>Ascomycota</taxon>
        <taxon>Pezizomycotina</taxon>
        <taxon>Dothideomycetes</taxon>
        <taxon>Pleosporomycetidae</taxon>
        <taxon>Pleosporales</taxon>
        <taxon>Pleosporineae</taxon>
        <taxon>Didymellaceae</taxon>
        <taxon>Didymella</taxon>
    </lineage>
</organism>
<feature type="compositionally biased region" description="Polar residues" evidence="1">
    <location>
        <begin position="403"/>
        <end position="412"/>
    </location>
</feature>
<feature type="compositionally biased region" description="Low complexity" evidence="1">
    <location>
        <begin position="13"/>
        <end position="34"/>
    </location>
</feature>
<protein>
    <submittedName>
        <fullName evidence="2">Uncharacterized protein</fullName>
    </submittedName>
</protein>
<feature type="compositionally biased region" description="Basic and acidic residues" evidence="1">
    <location>
        <begin position="112"/>
        <end position="138"/>
    </location>
</feature>
<name>A0A9W9BVQ4_9PLEO</name>
<reference evidence="2" key="1">
    <citation type="submission" date="2022-10" db="EMBL/GenBank/DDBJ databases">
        <title>Tapping the CABI collections for fungal endophytes: first genome assemblies for Collariella, Neodidymelliopsis, Ascochyta clinopodiicola, Didymella pomorum, Didymosphaeria variabile, Neocosmospora piperis and Neocucurbitaria cava.</title>
        <authorList>
            <person name="Hill R."/>
        </authorList>
    </citation>
    <scope>NUCLEOTIDE SEQUENCE</scope>
    <source>
        <strain evidence="2">IMI 360193</strain>
    </source>
</reference>
<evidence type="ECO:0000256" key="1">
    <source>
        <dbReference type="SAM" id="MobiDB-lite"/>
    </source>
</evidence>
<dbReference type="AlphaFoldDB" id="A0A9W9BVQ4"/>
<feature type="region of interest" description="Disordered" evidence="1">
    <location>
        <begin position="360"/>
        <end position="423"/>
    </location>
</feature>
<evidence type="ECO:0000313" key="2">
    <source>
        <dbReference type="EMBL" id="KAJ4331811.1"/>
    </source>
</evidence>
<keyword evidence="3" id="KW-1185">Reference proteome</keyword>
<gene>
    <name evidence="2" type="ORF">N0V87_008857</name>
</gene>
<dbReference type="Proteomes" id="UP001140562">
    <property type="component" value="Unassembled WGS sequence"/>
</dbReference>
<feature type="region of interest" description="Disordered" evidence="1">
    <location>
        <begin position="112"/>
        <end position="139"/>
    </location>
</feature>
<accession>A0A9W9BVQ4</accession>